<dbReference type="PROSITE" id="PS51898">
    <property type="entry name" value="TYR_RECOMBINASE"/>
    <property type="match status" value="1"/>
</dbReference>
<dbReference type="SUPFAM" id="SSF56349">
    <property type="entry name" value="DNA breaking-rejoining enzymes"/>
    <property type="match status" value="2"/>
</dbReference>
<evidence type="ECO:0000313" key="6">
    <source>
        <dbReference type="EMBL" id="MDQ7909024.1"/>
    </source>
</evidence>
<evidence type="ECO:0000256" key="1">
    <source>
        <dbReference type="ARBA" id="ARBA00008857"/>
    </source>
</evidence>
<evidence type="ECO:0000259" key="5">
    <source>
        <dbReference type="PROSITE" id="PS51898"/>
    </source>
</evidence>
<feature type="domain" description="Tyr recombinase" evidence="5">
    <location>
        <begin position="87"/>
        <end position="376"/>
    </location>
</feature>
<keyword evidence="4" id="KW-0233">DNA recombination</keyword>
<evidence type="ECO:0000313" key="7">
    <source>
        <dbReference type="Proteomes" id="UP001230908"/>
    </source>
</evidence>
<dbReference type="Gene3D" id="1.10.443.10">
    <property type="entry name" value="Intergrase catalytic core"/>
    <property type="match status" value="1"/>
</dbReference>
<keyword evidence="3" id="KW-0238">DNA-binding</keyword>
<protein>
    <recommendedName>
        <fullName evidence="5">Tyr recombinase domain-containing protein</fullName>
    </recommendedName>
</protein>
<dbReference type="InterPro" id="IPR004107">
    <property type="entry name" value="Integrase_SAM-like_N"/>
</dbReference>
<organism evidence="6 7">
    <name type="scientific">Phytohabitans maris</name>
    <dbReference type="NCBI Taxonomy" id="3071409"/>
    <lineage>
        <taxon>Bacteria</taxon>
        <taxon>Bacillati</taxon>
        <taxon>Actinomycetota</taxon>
        <taxon>Actinomycetes</taxon>
        <taxon>Micromonosporales</taxon>
        <taxon>Micromonosporaceae</taxon>
    </lineage>
</organism>
<dbReference type="InterPro" id="IPR002104">
    <property type="entry name" value="Integrase_catalytic"/>
</dbReference>
<accession>A0ABU0ZRR2</accession>
<evidence type="ECO:0000256" key="4">
    <source>
        <dbReference type="ARBA" id="ARBA00023172"/>
    </source>
</evidence>
<dbReference type="RefSeq" id="WP_308716288.1">
    <property type="nucleotide sequence ID" value="NZ_JAVHUY010000036.1"/>
</dbReference>
<keyword evidence="2" id="KW-0229">DNA integration</keyword>
<dbReference type="Pfam" id="PF14659">
    <property type="entry name" value="Phage_int_SAM_3"/>
    <property type="match status" value="1"/>
</dbReference>
<sequence>MELTTRQGYAYQLDKHIMEWFGPMRMAEIMPDQVREWIAEQADRGMDRKTLSNVFYILSAVFTTAFTDQVTFIQPCRGVKLPTVPERKRSIITPETFDDIYSALEHEVARLLVETDIESGLRWGELTELRVSDIDFRTGILTVTRVVIEVNPKFHPEGKRLLVVPYPKDKTPRRLKLARHILLKLEAHIQERDLQPTDLLFRAWAEPSAPKRPDPVDGDLGLTDPNDRGRQYLHGTLSAYTAGKCRRPYCRAAFADYRAQRRAAGKDSPRQPRKAAAEHDHISRGWFRINVWYPALGRAGIRTSVSLRTGKGRARAGAGRESVWIQDLRRAHASWLLAGGADIQVVKERLGHVRLSTTEGYLGTLPDADETALTALARTRARSQRAA</sequence>
<dbReference type="PANTHER" id="PTHR30349:SF64">
    <property type="entry name" value="PROPHAGE INTEGRASE INTD-RELATED"/>
    <property type="match status" value="1"/>
</dbReference>
<gene>
    <name evidence="6" type="ORF">RB614_31320</name>
</gene>
<name>A0ABU0ZRR2_9ACTN</name>
<keyword evidence="7" id="KW-1185">Reference proteome</keyword>
<evidence type="ECO:0000256" key="2">
    <source>
        <dbReference type="ARBA" id="ARBA00022908"/>
    </source>
</evidence>
<dbReference type="EMBL" id="JAVHUY010000036">
    <property type="protein sequence ID" value="MDQ7909024.1"/>
    <property type="molecule type" value="Genomic_DNA"/>
</dbReference>
<evidence type="ECO:0000256" key="3">
    <source>
        <dbReference type="ARBA" id="ARBA00023125"/>
    </source>
</evidence>
<comment type="caution">
    <text evidence="6">The sequence shown here is derived from an EMBL/GenBank/DDBJ whole genome shotgun (WGS) entry which is preliminary data.</text>
</comment>
<proteinExistence type="inferred from homology"/>
<dbReference type="InterPro" id="IPR013762">
    <property type="entry name" value="Integrase-like_cat_sf"/>
</dbReference>
<reference evidence="6 7" key="1">
    <citation type="submission" date="2023-08" db="EMBL/GenBank/DDBJ databases">
        <title>Phytohabitans sansha sp. nov., isolated from marine sediment.</title>
        <authorList>
            <person name="Zhao Y."/>
            <person name="Yi K."/>
        </authorList>
    </citation>
    <scope>NUCLEOTIDE SEQUENCE [LARGE SCALE GENOMIC DNA]</scope>
    <source>
        <strain evidence="6 7">ZYX-F-186</strain>
    </source>
</reference>
<dbReference type="PANTHER" id="PTHR30349">
    <property type="entry name" value="PHAGE INTEGRASE-RELATED"/>
    <property type="match status" value="1"/>
</dbReference>
<dbReference type="Gene3D" id="1.10.150.130">
    <property type="match status" value="1"/>
</dbReference>
<comment type="similarity">
    <text evidence="1">Belongs to the 'phage' integrase family.</text>
</comment>
<dbReference type="Proteomes" id="UP001230908">
    <property type="component" value="Unassembled WGS sequence"/>
</dbReference>
<dbReference type="InterPro" id="IPR010998">
    <property type="entry name" value="Integrase_recombinase_N"/>
</dbReference>
<dbReference type="InterPro" id="IPR011010">
    <property type="entry name" value="DNA_brk_join_enz"/>
</dbReference>
<dbReference type="InterPro" id="IPR050090">
    <property type="entry name" value="Tyrosine_recombinase_XerCD"/>
</dbReference>